<keyword evidence="5 10" id="KW-0375">Hydrogen ion transport</keyword>
<dbReference type="GO" id="GO:0045259">
    <property type="term" value="C:proton-transporting ATP synthase complex"/>
    <property type="evidence" value="ECO:0007669"/>
    <property type="project" value="UniProtKB-KW"/>
</dbReference>
<dbReference type="PANTHER" id="PTHR11693">
    <property type="entry name" value="ATP SYNTHASE GAMMA CHAIN"/>
    <property type="match status" value="1"/>
</dbReference>
<reference evidence="11" key="1">
    <citation type="journal article" date="2021" name="PeerJ">
        <title>Extensive microbial diversity within the chicken gut microbiome revealed by metagenomics and culture.</title>
        <authorList>
            <person name="Gilroy R."/>
            <person name="Ravi A."/>
            <person name="Getino M."/>
            <person name="Pursley I."/>
            <person name="Horton D.L."/>
            <person name="Alikhan N.F."/>
            <person name="Baker D."/>
            <person name="Gharbi K."/>
            <person name="Hall N."/>
            <person name="Watson M."/>
            <person name="Adriaenssens E.M."/>
            <person name="Foster-Nyarko E."/>
            <person name="Jarju S."/>
            <person name="Secka A."/>
            <person name="Antonio M."/>
            <person name="Oren A."/>
            <person name="Chaudhuri R.R."/>
            <person name="La Ragione R."/>
            <person name="Hildebrand F."/>
            <person name="Pallen M.J."/>
        </authorList>
    </citation>
    <scope>NUCLEOTIDE SEQUENCE</scope>
    <source>
        <strain evidence="11">ChiSjej1B19-5720</strain>
    </source>
</reference>
<dbReference type="HAMAP" id="MF_00815">
    <property type="entry name" value="ATP_synth_gamma_bact"/>
    <property type="match status" value="1"/>
</dbReference>
<dbReference type="PRINTS" id="PR00126">
    <property type="entry name" value="ATPASEGAMMA"/>
</dbReference>
<dbReference type="AlphaFoldDB" id="A0A9D2LQR8"/>
<keyword evidence="4 10" id="KW-0813">Transport</keyword>
<evidence type="ECO:0000256" key="7">
    <source>
        <dbReference type="ARBA" id="ARBA00023136"/>
    </source>
</evidence>
<keyword evidence="8 10" id="KW-0139">CF(1)</keyword>
<evidence type="ECO:0000313" key="11">
    <source>
        <dbReference type="EMBL" id="HJB27461.1"/>
    </source>
</evidence>
<accession>A0A9D2LQR8</accession>
<dbReference type="Pfam" id="PF00231">
    <property type="entry name" value="ATP-synt"/>
    <property type="match status" value="1"/>
</dbReference>
<protein>
    <recommendedName>
        <fullName evidence="10">ATP synthase gamma chain</fullName>
    </recommendedName>
    <alternativeName>
        <fullName evidence="10">ATP synthase F1 sector gamma subunit</fullName>
    </alternativeName>
    <alternativeName>
        <fullName evidence="10">F-ATPase gamma subunit</fullName>
    </alternativeName>
</protein>
<keyword evidence="10" id="KW-1003">Cell membrane</keyword>
<evidence type="ECO:0000256" key="10">
    <source>
        <dbReference type="HAMAP-Rule" id="MF_00815"/>
    </source>
</evidence>
<dbReference type="GO" id="GO:0046933">
    <property type="term" value="F:proton-transporting ATP synthase activity, rotational mechanism"/>
    <property type="evidence" value="ECO:0007669"/>
    <property type="project" value="UniProtKB-UniRule"/>
</dbReference>
<evidence type="ECO:0000256" key="5">
    <source>
        <dbReference type="ARBA" id="ARBA00022781"/>
    </source>
</evidence>
<dbReference type="Proteomes" id="UP000823842">
    <property type="component" value="Unassembled WGS sequence"/>
</dbReference>
<comment type="subcellular location">
    <subcellularLocation>
        <location evidence="10">Cell membrane</location>
        <topology evidence="10">Peripheral membrane protein</topology>
    </subcellularLocation>
    <subcellularLocation>
        <location evidence="2">Membrane</location>
        <topology evidence="2">Peripheral membrane protein</topology>
    </subcellularLocation>
</comment>
<evidence type="ECO:0000256" key="1">
    <source>
        <dbReference type="ARBA" id="ARBA00003456"/>
    </source>
</evidence>
<keyword evidence="7 10" id="KW-0472">Membrane</keyword>
<sequence length="285" mass="31839">MSANMKEVKLRIKSVQNTMQITRAMELVAASKLRRAQEQVHTCHPYFKELYETLREIAAGNTDLTSAYVKEGRNPKACYVLIAGDRGLAGGYHINLFKHLEKAWAQQESVVLPIGKKAAEYCMRQKVPCLTEEFVQLSGISAADCSRIAALLCCGFLKENFGHLYLCYTKFISVLEQRPEILSVLPLSQLVKDRKKEPVRKLILYEPNASEVFKAVVPEYAAGLIYGGVCHSMASEQAARRSAMEAAARNGREMLEQLQLFYNRVRQAGITQEISEIMGGAEGGR</sequence>
<name>A0A9D2LQR8_9FIRM</name>
<evidence type="ECO:0000256" key="8">
    <source>
        <dbReference type="ARBA" id="ARBA00023196"/>
    </source>
</evidence>
<evidence type="ECO:0000256" key="2">
    <source>
        <dbReference type="ARBA" id="ARBA00004170"/>
    </source>
</evidence>
<dbReference type="EMBL" id="DWYZ01000037">
    <property type="protein sequence ID" value="HJB27461.1"/>
    <property type="molecule type" value="Genomic_DNA"/>
</dbReference>
<evidence type="ECO:0000256" key="3">
    <source>
        <dbReference type="ARBA" id="ARBA00007681"/>
    </source>
</evidence>
<dbReference type="NCBIfam" id="TIGR01146">
    <property type="entry name" value="ATPsyn_F1gamma"/>
    <property type="match status" value="1"/>
</dbReference>
<dbReference type="GO" id="GO:0042777">
    <property type="term" value="P:proton motive force-driven plasma membrane ATP synthesis"/>
    <property type="evidence" value="ECO:0007669"/>
    <property type="project" value="UniProtKB-UniRule"/>
</dbReference>
<dbReference type="InterPro" id="IPR000131">
    <property type="entry name" value="ATP_synth_F1_gsu"/>
</dbReference>
<comment type="similarity">
    <text evidence="3 10">Belongs to the ATPase gamma chain family.</text>
</comment>
<dbReference type="Gene3D" id="3.40.1380.10">
    <property type="match status" value="1"/>
</dbReference>
<comment type="caution">
    <text evidence="11">The sequence shown here is derived from an EMBL/GenBank/DDBJ whole genome shotgun (WGS) entry which is preliminary data.</text>
</comment>
<keyword evidence="6 10" id="KW-0406">Ion transport</keyword>
<dbReference type="CDD" id="cd12151">
    <property type="entry name" value="F1-ATPase_gamma"/>
    <property type="match status" value="1"/>
</dbReference>
<keyword evidence="9 10" id="KW-0066">ATP synthesis</keyword>
<organism evidence="11 12">
    <name type="scientific">Candidatus Blautia faecavium</name>
    <dbReference type="NCBI Taxonomy" id="2838487"/>
    <lineage>
        <taxon>Bacteria</taxon>
        <taxon>Bacillati</taxon>
        <taxon>Bacillota</taxon>
        <taxon>Clostridia</taxon>
        <taxon>Lachnospirales</taxon>
        <taxon>Lachnospiraceae</taxon>
        <taxon>Blautia</taxon>
    </lineage>
</organism>
<evidence type="ECO:0000256" key="4">
    <source>
        <dbReference type="ARBA" id="ARBA00022448"/>
    </source>
</evidence>
<comment type="function">
    <text evidence="1 10">Produces ATP from ADP in the presence of a proton gradient across the membrane. The gamma chain is believed to be important in regulating ATPase activity and the flow of protons through the CF(0) complex.</text>
</comment>
<dbReference type="Gene3D" id="1.10.287.80">
    <property type="entry name" value="ATP synthase, gamma subunit, helix hairpin domain"/>
    <property type="match status" value="1"/>
</dbReference>
<evidence type="ECO:0000313" key="12">
    <source>
        <dbReference type="Proteomes" id="UP000823842"/>
    </source>
</evidence>
<dbReference type="SUPFAM" id="SSF52943">
    <property type="entry name" value="ATP synthase (F1-ATPase), gamma subunit"/>
    <property type="match status" value="1"/>
</dbReference>
<dbReference type="GO" id="GO:0005524">
    <property type="term" value="F:ATP binding"/>
    <property type="evidence" value="ECO:0007669"/>
    <property type="project" value="UniProtKB-UniRule"/>
</dbReference>
<dbReference type="InterPro" id="IPR035968">
    <property type="entry name" value="ATP_synth_F1_ATPase_gsu"/>
</dbReference>
<proteinExistence type="inferred from homology"/>
<dbReference type="GO" id="GO:0005886">
    <property type="term" value="C:plasma membrane"/>
    <property type="evidence" value="ECO:0007669"/>
    <property type="project" value="UniProtKB-SubCell"/>
</dbReference>
<evidence type="ECO:0000256" key="6">
    <source>
        <dbReference type="ARBA" id="ARBA00023065"/>
    </source>
</evidence>
<comment type="subunit">
    <text evidence="10">F-type ATPases have 2 components, CF(1) - the catalytic core - and CF(0) - the membrane proton channel. CF(1) has five subunits: alpha(3), beta(3), gamma(1), delta(1), epsilon(1). CF(0) has three main subunits: a, b and c.</text>
</comment>
<reference evidence="11" key="2">
    <citation type="submission" date="2021-04" db="EMBL/GenBank/DDBJ databases">
        <authorList>
            <person name="Gilroy R."/>
        </authorList>
    </citation>
    <scope>NUCLEOTIDE SEQUENCE</scope>
    <source>
        <strain evidence="11">ChiSjej1B19-5720</strain>
    </source>
</reference>
<evidence type="ECO:0000256" key="9">
    <source>
        <dbReference type="ARBA" id="ARBA00023310"/>
    </source>
</evidence>
<dbReference type="PANTHER" id="PTHR11693:SF22">
    <property type="entry name" value="ATP SYNTHASE SUBUNIT GAMMA, MITOCHONDRIAL"/>
    <property type="match status" value="1"/>
</dbReference>
<gene>
    <name evidence="10 11" type="primary">atpG</name>
    <name evidence="11" type="ORF">IAA06_01520</name>
</gene>